<evidence type="ECO:0000313" key="1">
    <source>
        <dbReference type="EMBL" id="MBM3274554.1"/>
    </source>
</evidence>
<dbReference type="AlphaFoldDB" id="A0A937X252"/>
<reference evidence="1 2" key="1">
    <citation type="submission" date="2019-03" db="EMBL/GenBank/DDBJ databases">
        <title>Lake Tanganyika Metagenome-Assembled Genomes (MAGs).</title>
        <authorList>
            <person name="Tran P."/>
        </authorList>
    </citation>
    <scope>NUCLEOTIDE SEQUENCE [LARGE SCALE GENOMIC DNA]</scope>
    <source>
        <strain evidence="1">K_DeepCast_65m_m2_236</strain>
    </source>
</reference>
<accession>A0A937X252</accession>
<comment type="caution">
    <text evidence="1">The sequence shown here is derived from an EMBL/GenBank/DDBJ whole genome shotgun (WGS) entry which is preliminary data.</text>
</comment>
<sequence length="49" mass="4883">MAGAFDDAAKAHEPAYEIAGTTLVAGAALIESSPTLTRQAAEGVEPLLG</sequence>
<organism evidence="1 2">
    <name type="scientific">Candidatus Tanganyikabacteria bacterium</name>
    <dbReference type="NCBI Taxonomy" id="2961651"/>
    <lineage>
        <taxon>Bacteria</taxon>
        <taxon>Bacillati</taxon>
        <taxon>Candidatus Sericytochromatia</taxon>
        <taxon>Candidatus Tanganyikabacteria</taxon>
    </lineage>
</organism>
<gene>
    <name evidence="1" type="ORF">FJZ00_05350</name>
</gene>
<protein>
    <submittedName>
        <fullName evidence="1">Uncharacterized protein</fullName>
    </submittedName>
</protein>
<proteinExistence type="predicted"/>
<dbReference type="EMBL" id="VGJX01000249">
    <property type="protein sequence ID" value="MBM3274554.1"/>
    <property type="molecule type" value="Genomic_DNA"/>
</dbReference>
<dbReference type="Proteomes" id="UP000703893">
    <property type="component" value="Unassembled WGS sequence"/>
</dbReference>
<evidence type="ECO:0000313" key="2">
    <source>
        <dbReference type="Proteomes" id="UP000703893"/>
    </source>
</evidence>
<name>A0A937X252_9BACT</name>